<dbReference type="GO" id="GO:0042602">
    <property type="term" value="F:riboflavin reductase (NADPH) activity"/>
    <property type="evidence" value="ECO:0007669"/>
    <property type="project" value="TreeGrafter"/>
</dbReference>
<keyword evidence="6" id="KW-1185">Reference proteome</keyword>
<evidence type="ECO:0000259" key="4">
    <source>
        <dbReference type="PROSITE" id="PS51078"/>
    </source>
</evidence>
<accession>A0A370NJF2</accession>
<sequence>MHAATEPFDVRELRGVLGNFVTGVTVITTRDPSGKPHGVTANSFSSVSLDPPLILWSQSLTSRSFPAFRESDHFVVNILADDQTAISNHFAKSGDDKFASIDYEYGHRGAPVLPGSAAYLECTKVAAYPGGDHVVYLGKIERFVNAQRRPLAFGAGKYMVTSSHELAPSLSPLGTSSPARLDLARHVIGAMPAIAESLGHHTLCLAVWGNRGPTAIHWEPSREPVSDQLRLGLVMSTTQCATGKAFAAFLPPEVTRAFIDEDLRVHRSPGEDTHARREALDAELRETRTHGIARATNTAPSRLHNIPVNAFSAPIFDRQKQMVLALSVTAPASHMTPDWDGDVPRRLLRAAQVLSQFSDGMRCHDNEEARSNSRGILDSPGRART</sequence>
<feature type="domain" description="IclR-ED" evidence="4">
    <location>
        <begin position="169"/>
        <end position="360"/>
    </location>
</feature>
<dbReference type="InterPro" id="IPR050268">
    <property type="entry name" value="NADH-dep_flavin_reductase"/>
</dbReference>
<dbReference type="InterPro" id="IPR012349">
    <property type="entry name" value="Split_barrel_FMN-bd"/>
</dbReference>
<gene>
    <name evidence="5" type="ORF">DN412_35380</name>
</gene>
<dbReference type="GO" id="GO:0010181">
    <property type="term" value="F:FMN binding"/>
    <property type="evidence" value="ECO:0007669"/>
    <property type="project" value="InterPro"/>
</dbReference>
<evidence type="ECO:0000313" key="5">
    <source>
        <dbReference type="EMBL" id="RDK05722.1"/>
    </source>
</evidence>
<proteinExistence type="inferred from homology"/>
<dbReference type="InterPro" id="IPR002563">
    <property type="entry name" value="Flavin_Rdtase-like_dom"/>
</dbReference>
<dbReference type="SUPFAM" id="SSF55781">
    <property type="entry name" value="GAF domain-like"/>
    <property type="match status" value="1"/>
</dbReference>
<dbReference type="Proteomes" id="UP000255165">
    <property type="component" value="Unassembled WGS sequence"/>
</dbReference>
<dbReference type="SUPFAM" id="SSF50475">
    <property type="entry name" value="FMN-binding split barrel"/>
    <property type="match status" value="1"/>
</dbReference>
<evidence type="ECO:0000256" key="1">
    <source>
        <dbReference type="ARBA" id="ARBA00008898"/>
    </source>
</evidence>
<reference evidence="6" key="1">
    <citation type="submission" date="2018-06" db="EMBL/GenBank/DDBJ databases">
        <authorList>
            <person name="Feng T."/>
            <person name="Jeon C.O."/>
        </authorList>
    </citation>
    <scope>NUCLEOTIDE SEQUENCE [LARGE SCALE GENOMIC DNA]</scope>
    <source>
        <strain evidence="6">S23</strain>
    </source>
</reference>
<comment type="similarity">
    <text evidence="1">Belongs to the non-flavoprotein flavin reductase family.</text>
</comment>
<dbReference type="Pfam" id="PF01614">
    <property type="entry name" value="IclR_C"/>
    <property type="match status" value="1"/>
</dbReference>
<evidence type="ECO:0000313" key="6">
    <source>
        <dbReference type="Proteomes" id="UP000255165"/>
    </source>
</evidence>
<dbReference type="Pfam" id="PF01613">
    <property type="entry name" value="Flavin_Reduct"/>
    <property type="match status" value="1"/>
</dbReference>
<dbReference type="Gene3D" id="3.30.450.40">
    <property type="match status" value="1"/>
</dbReference>
<dbReference type="Gene3D" id="2.30.110.10">
    <property type="entry name" value="Electron Transport, Fmn-binding Protein, Chain A"/>
    <property type="match status" value="1"/>
</dbReference>
<feature type="region of interest" description="Disordered" evidence="3">
    <location>
        <begin position="364"/>
        <end position="385"/>
    </location>
</feature>
<dbReference type="EMBL" id="QKWJ01000085">
    <property type="protein sequence ID" value="RDK05722.1"/>
    <property type="molecule type" value="Genomic_DNA"/>
</dbReference>
<name>A0A370NJF2_9BURK</name>
<dbReference type="PROSITE" id="PS51078">
    <property type="entry name" value="ICLR_ED"/>
    <property type="match status" value="1"/>
</dbReference>
<dbReference type="AlphaFoldDB" id="A0A370NJF2"/>
<keyword evidence="2" id="KW-0560">Oxidoreductase</keyword>
<protein>
    <submittedName>
        <fullName evidence="5">Flavin reductase</fullName>
    </submittedName>
</protein>
<evidence type="ECO:0000256" key="3">
    <source>
        <dbReference type="SAM" id="MobiDB-lite"/>
    </source>
</evidence>
<dbReference type="InterPro" id="IPR014757">
    <property type="entry name" value="Tscrpt_reg_IclR_C"/>
</dbReference>
<dbReference type="PANTHER" id="PTHR30466:SF11">
    <property type="entry name" value="FLAVIN-DEPENDENT MONOOXYGENASE, REDUCTASE SUBUNIT HSAB"/>
    <property type="match status" value="1"/>
</dbReference>
<dbReference type="PANTHER" id="PTHR30466">
    <property type="entry name" value="FLAVIN REDUCTASE"/>
    <property type="match status" value="1"/>
</dbReference>
<dbReference type="InterPro" id="IPR029016">
    <property type="entry name" value="GAF-like_dom_sf"/>
</dbReference>
<dbReference type="SMART" id="SM00903">
    <property type="entry name" value="Flavin_Reduct"/>
    <property type="match status" value="1"/>
</dbReference>
<dbReference type="RefSeq" id="WP_115215820.1">
    <property type="nucleotide sequence ID" value="NZ_QKWJ01000085.1"/>
</dbReference>
<organism evidence="5 6">
    <name type="scientific">Cupriavidus lacunae</name>
    <dbReference type="NCBI Taxonomy" id="2666307"/>
    <lineage>
        <taxon>Bacteria</taxon>
        <taxon>Pseudomonadati</taxon>
        <taxon>Pseudomonadota</taxon>
        <taxon>Betaproteobacteria</taxon>
        <taxon>Burkholderiales</taxon>
        <taxon>Burkholderiaceae</taxon>
        <taxon>Cupriavidus</taxon>
    </lineage>
</organism>
<evidence type="ECO:0000256" key="2">
    <source>
        <dbReference type="ARBA" id="ARBA00023002"/>
    </source>
</evidence>
<comment type="caution">
    <text evidence="5">The sequence shown here is derived from an EMBL/GenBank/DDBJ whole genome shotgun (WGS) entry which is preliminary data.</text>
</comment>